<keyword evidence="1" id="KW-0328">Glycosyltransferase</keyword>
<dbReference type="NCBIfam" id="TIGR00696">
    <property type="entry name" value="wecG_tagA_cpsF"/>
    <property type="match status" value="1"/>
</dbReference>
<reference evidence="4" key="1">
    <citation type="journal article" date="2005" name="Environ. Microbiol.">
        <title>Genetic and functional properties of uncultivated thermophilic crenarchaeotes from a subsurface gold mine as revealed by analysis of genome fragments.</title>
        <authorList>
            <person name="Nunoura T."/>
            <person name="Hirayama H."/>
            <person name="Takami H."/>
            <person name="Oida H."/>
            <person name="Nishi S."/>
            <person name="Shimamura S."/>
            <person name="Suzuki Y."/>
            <person name="Inagaki F."/>
            <person name="Takai K."/>
            <person name="Nealson K.H."/>
            <person name="Horikoshi K."/>
        </authorList>
    </citation>
    <scope>NUCLEOTIDE SEQUENCE</scope>
</reference>
<gene>
    <name evidence="3" type="ORF">HGMM_F07B11C24</name>
    <name evidence="4" type="ORF">HGMM_F32G01C19</name>
</gene>
<protein>
    <submittedName>
        <fullName evidence="4">N-acetylglucosaminyldiphosphoundecaprenol</fullName>
    </submittedName>
</protein>
<dbReference type="AlphaFoldDB" id="H5SIC3"/>
<dbReference type="InterPro" id="IPR004629">
    <property type="entry name" value="WecG_TagA_CpsF"/>
</dbReference>
<sequence length="261" mass="30040">MNEREWQSLRFEAVSRFILGTRVDAISYSQAIQRVMNWAVAGESRYVCAANVHMVMEAYDDPIFREMVNAADLVTPDGMPLVWVLRRLGFSRQERVYGPTLTLLVAEEAAQRGIPIGFYGGQPEAAQGISENLSRRFPGLQVAYCYSPPFRPLMPEEDEQVVQAINASGARILFVGLGCPKQERWMATHKGRVRAVMLGVGAAFDFLAGRIPQAPPWLQQMGLEWFFRLIHEPRRLWKRYFYHNPRFVFLTFITLLRKRRL</sequence>
<proteinExistence type="predicted"/>
<dbReference type="PANTHER" id="PTHR34136:SF1">
    <property type="entry name" value="UDP-N-ACETYL-D-MANNOSAMINURONIC ACID TRANSFERASE"/>
    <property type="match status" value="1"/>
</dbReference>
<dbReference type="GO" id="GO:0016758">
    <property type="term" value="F:hexosyltransferase activity"/>
    <property type="evidence" value="ECO:0007669"/>
    <property type="project" value="TreeGrafter"/>
</dbReference>
<dbReference type="EMBL" id="AP011658">
    <property type="protein sequence ID" value="BAL53469.1"/>
    <property type="molecule type" value="Genomic_DNA"/>
</dbReference>
<name>H5SIC3_9CHLR</name>
<dbReference type="Pfam" id="PF03808">
    <property type="entry name" value="Glyco_tran_WecG"/>
    <property type="match status" value="1"/>
</dbReference>
<dbReference type="EMBL" id="AP011732">
    <property type="protein sequence ID" value="BAL55909.1"/>
    <property type="molecule type" value="Genomic_DNA"/>
</dbReference>
<keyword evidence="2" id="KW-0808">Transferase</keyword>
<dbReference type="CDD" id="cd06533">
    <property type="entry name" value="Glyco_transf_WecG_TagA"/>
    <property type="match status" value="1"/>
</dbReference>
<organism evidence="4">
    <name type="scientific">uncultured Chloroflexota bacterium</name>
    <dbReference type="NCBI Taxonomy" id="166587"/>
    <lineage>
        <taxon>Bacteria</taxon>
        <taxon>Bacillati</taxon>
        <taxon>Chloroflexota</taxon>
        <taxon>environmental samples</taxon>
    </lineage>
</organism>
<evidence type="ECO:0000256" key="1">
    <source>
        <dbReference type="ARBA" id="ARBA00022676"/>
    </source>
</evidence>
<evidence type="ECO:0000313" key="3">
    <source>
        <dbReference type="EMBL" id="BAL53469.1"/>
    </source>
</evidence>
<evidence type="ECO:0000313" key="4">
    <source>
        <dbReference type="EMBL" id="BAL55909.1"/>
    </source>
</evidence>
<dbReference type="PANTHER" id="PTHR34136">
    <property type="match status" value="1"/>
</dbReference>
<reference evidence="4" key="2">
    <citation type="journal article" date="2012" name="PLoS ONE">
        <title>A Deeply Branching Thermophilic Bacterium with an Ancient Acetyl-CoA Pathway Dominates a Subsurface Ecosystem.</title>
        <authorList>
            <person name="Takami H."/>
            <person name="Noguchi H."/>
            <person name="Takaki Y."/>
            <person name="Uchiyama I."/>
            <person name="Toyoda A."/>
            <person name="Nishi S."/>
            <person name="Chee G.-J."/>
            <person name="Arai W."/>
            <person name="Nunoura T."/>
            <person name="Itoh T."/>
            <person name="Hattori M."/>
            <person name="Takai K."/>
        </authorList>
    </citation>
    <scope>NUCLEOTIDE SEQUENCE</scope>
</reference>
<evidence type="ECO:0000256" key="2">
    <source>
        <dbReference type="ARBA" id="ARBA00022679"/>
    </source>
</evidence>
<accession>H5SIC3</accession>